<dbReference type="FunFam" id="3.40.50.300:FF:000102">
    <property type="entry name" value="RNA helicase, activating signal cointegrator 1"/>
    <property type="match status" value="1"/>
</dbReference>
<dbReference type="InterPro" id="IPR014001">
    <property type="entry name" value="Helicase_ATP-bd"/>
</dbReference>
<dbReference type="FunFam" id="1.10.10.10:FF:000012">
    <property type="entry name" value="U5 small nuclear ribonucleoprotein helicase"/>
    <property type="match status" value="1"/>
</dbReference>
<dbReference type="FunFam" id="1.10.150.20:FF:000013">
    <property type="entry name" value="U5 small nuclear ribonucleoprotein kDa helicase"/>
    <property type="match status" value="1"/>
</dbReference>
<keyword evidence="7" id="KW-0067">ATP-binding</keyword>
<reference evidence="13 14" key="1">
    <citation type="journal article" date="2016" name="Mol. Biol. Evol.">
        <title>Comparative Genomics of Early-Diverging Mushroom-Forming Fungi Provides Insights into the Origins of Lignocellulose Decay Capabilities.</title>
        <authorList>
            <person name="Nagy L.G."/>
            <person name="Riley R."/>
            <person name="Tritt A."/>
            <person name="Adam C."/>
            <person name="Daum C."/>
            <person name="Floudas D."/>
            <person name="Sun H."/>
            <person name="Yadav J.S."/>
            <person name="Pangilinan J."/>
            <person name="Larsson K.H."/>
            <person name="Matsuura K."/>
            <person name="Barry K."/>
            <person name="Labutti K."/>
            <person name="Kuo R."/>
            <person name="Ohm R.A."/>
            <person name="Bhattacharya S.S."/>
            <person name="Shirouzu T."/>
            <person name="Yoshinaga Y."/>
            <person name="Martin F.M."/>
            <person name="Grigoriev I.V."/>
            <person name="Hibbett D.S."/>
        </authorList>
    </citation>
    <scope>NUCLEOTIDE SEQUENCE [LARGE SCALE GENOMIC DNA]</scope>
    <source>
        <strain evidence="13 14">CBS 109695</strain>
    </source>
</reference>
<protein>
    <recommendedName>
        <fullName evidence="2">RNA helicase</fullName>
        <ecNumber evidence="2">3.6.4.13</ecNumber>
    </recommendedName>
</protein>
<evidence type="ECO:0000256" key="7">
    <source>
        <dbReference type="ARBA" id="ARBA00022840"/>
    </source>
</evidence>
<dbReference type="InterPro" id="IPR001650">
    <property type="entry name" value="Helicase_C-like"/>
</dbReference>
<evidence type="ECO:0000256" key="4">
    <source>
        <dbReference type="ARBA" id="ARBA00022741"/>
    </source>
</evidence>
<dbReference type="GO" id="GO:0005524">
    <property type="term" value="F:ATP binding"/>
    <property type="evidence" value="ECO:0007669"/>
    <property type="project" value="UniProtKB-KW"/>
</dbReference>
<dbReference type="InterPro" id="IPR050474">
    <property type="entry name" value="Hel308_SKI2-like"/>
</dbReference>
<dbReference type="OrthoDB" id="5575at2759"/>
<dbReference type="SMART" id="SM00490">
    <property type="entry name" value="HELICc"/>
    <property type="match status" value="2"/>
</dbReference>
<dbReference type="GO" id="GO:0003724">
    <property type="term" value="F:RNA helicase activity"/>
    <property type="evidence" value="ECO:0007669"/>
    <property type="project" value="UniProtKB-EC"/>
</dbReference>
<dbReference type="CDD" id="cd18021">
    <property type="entry name" value="DEXHc_Brr2_2"/>
    <property type="match status" value="1"/>
</dbReference>
<gene>
    <name evidence="13" type="ORF">FIBSPDRAFT_1039712</name>
</gene>
<name>A0A166RIW6_9AGAM</name>
<evidence type="ECO:0000256" key="6">
    <source>
        <dbReference type="ARBA" id="ARBA00022806"/>
    </source>
</evidence>
<dbReference type="SUPFAM" id="SSF46785">
    <property type="entry name" value="Winged helix' DNA-binding domain"/>
    <property type="match status" value="2"/>
</dbReference>
<dbReference type="PROSITE" id="PS51192">
    <property type="entry name" value="HELICASE_ATP_BIND_1"/>
    <property type="match status" value="2"/>
</dbReference>
<dbReference type="EC" id="3.6.4.13" evidence="2"/>
<feature type="compositionally biased region" description="Acidic residues" evidence="10">
    <location>
        <begin position="191"/>
        <end position="200"/>
    </location>
</feature>
<feature type="compositionally biased region" description="Acidic residues" evidence="10">
    <location>
        <begin position="2151"/>
        <end position="2174"/>
    </location>
</feature>
<evidence type="ECO:0000259" key="12">
    <source>
        <dbReference type="PROSITE" id="PS51194"/>
    </source>
</evidence>
<dbReference type="Pfam" id="PF21188">
    <property type="entry name" value="BRR2_plug"/>
    <property type="match status" value="1"/>
</dbReference>
<sequence>MSGRGGKPDLSGYNYGAISSLVLTADRSAIPRRDQEPDGAPTSLAGRIKAGDMGSRVQKQAPKDLTKKKKQAADRQEASEKQAKRKTETTAGFGYTDIIEATQDVEGLTYRPRTTETRETYELILSAVHQALGDQAHDIVRSAADTVLESLKNESMKDFDKKKEIQEVLGPITNESFSQLVSLSKKITDYGAEDEADVDPDMERKDAEIDDEVGVAVVFDEEEQEDEDEEGFEIREDSEDEDEENEGAAEEQESAPEDDGDEELVIGGGGSGRAKGKAKADKDVVSPHQIDGFWVQRQISEVYPDPVTAADKTASVLSILGSESNLRDCENQLMELFEYESFHIITKFLKNRDVVVWCTKLMRSDADERFNVEVAMREKGVGWILRELAGDRQAKASTGLDAMDVDGKQPEAVPKTATLAPGSTVQPKGAVDLESMAFSQGGHLMSNKKCKLPEGSFKRARKGYEEIHVPAPKQKPIVQGDIIPVTDMPAWAREAFTVPTLNRIQSKLFPVAFGTDEPILLCAPTGAGKTNVAMLTILNEMSKWRDEATGIFALDQFKIVYIAPMKALVQEMVGNFTQRLSVFGIKTGELTGDSQMTKQQISETQIIVTTPEKWDVITRKSTDTSYTNLVRLIIIDEIHLLHDERGPVLESVIARTIRRMEQTSEYVRLVGLSATLPNYQDVATFLRVDENKGLFYFDATYRPCGLQQQFVGVTEKKAIKRYQVMNEVCYEKVLDQAGKNQTLVFVHSRKETAKTAKFIRDMAIEKETITQFVRPDSATREILNEEAGNVKDGNLKDLLPFGFAIHHAGMTREDRSLVEELFADGSVQVLVCTATLAWGVNLPAHTVIIKGTQIYNPEKGRWVELSSQDVLQMLGRAGRPQYDTFGEGIIITNHSELQYYLSLLNQQLPIESQFVSRLADNLNAEIVLGTIRNRDEAVQWLGYTYLYVRMLKTPSLYGISVDYQDEDGLLVQKRADIAHSAAVLLEKCHLVKYDRASGRFQSTELGRIASHYYVTYNSMATYNQHLKPTMSTLELFRVFALSNEFKLLPVRQEEKLELGKLLERVPIPVKESVAEPAAKINVLLQAYISQLKLEGFALVADMVFVQQSAGRILRAMFEICLKRGWAVPARACLDLCKMVEKRMWGSMTPLRQFKGVPQEVVRKAEGKQFPWYRYFDLSPPEIGELIGIPNAGRLVHRLVHNFPKLQLQAQVQPITRSLLRIDLSIVPDFRWDEKIHGTAETFLIIVEDVDGEIILFHDSFVLRQRYAEDEHNVTLTVPMFEPVPPNYYISVVSDRWLHAETRLPISFKHLILPEKFPPPTPLLDLQSLPLSALHNKEFEGIYSSTIQTFNKIQTQVFQALYTSDENVFIGAPTGSGKTICAEFALLRLWSKRDSQRAVCIEPYQEMVDQRATEWRKKFSGVQGGKEIVSLTGETSADLRLLEKGDVIVCTPSQWDVLSRRWRQRKNVQNIGLLIADEIQLVGGEVGPTYEVVISRTRYVSAQTDIKTRVVACGVSLANARDLGEWMGAPSHAIFNFSPSARPLDMDIHLQSFTIPHFPSLMIAMSKPAYLAIVEYAPTKPVIIFVPSRRQCRMTVDDLLIHCAADENSDRFLNIDEKQLQPHLDHITDKGLVETLKHGIGYYHEALDKQDKRIVERLFQSGAIQVLIASKDTAWSLPVASYMVIIMGVQFYEGKEHRYIDYPVMDVLQMMGRACRPTEDERSRCVLMCQQTRKDFYKKFLAEGLPIESHLPTHLLHDYFLAEIAVKTIENKQDAMDILTWTYFYRRMTQNPNYYNLHNVSHQHLSDHLSELVETTLSDLVNSKCIAIEDEMDVSALNLGMIAAYYNISYVTVEVYTLSLKESTKLKGLLEVVSSSAEFENIPIRRHEDALLRRVYDRVPVKLDQVDFEAPHFKTFLLLQAHFARLQLPPDLAADQALVLEKVLNLLSACVDVMSSNAWLNATRAMDLSQMCVQAMWDTESPLKQIPHFEPDVIKRCKDAKIESVYDIMEMEDDQRSELLQMDAKQMRDVATFANSYPTLDVSHDLVKGDYTAGAPIVLQVALSKEVDEDDEADDQTVVAPFYPSKKMANWWLVVGEPSTRQLLVIKRVTVTKSLTAKLEFTLPKGKHSLKLYIICDSYVGADHDIGLDPIDVAEGEDSDEDSDEDEDSDVEMKE</sequence>
<feature type="domain" description="Helicase ATP-binding" evidence="11">
    <location>
        <begin position="510"/>
        <end position="694"/>
    </location>
</feature>
<dbReference type="InterPro" id="IPR036390">
    <property type="entry name" value="WH_DNA-bd_sf"/>
</dbReference>
<dbReference type="GO" id="GO:0003678">
    <property type="term" value="F:DNA helicase activity"/>
    <property type="evidence" value="ECO:0007669"/>
    <property type="project" value="TreeGrafter"/>
</dbReference>
<dbReference type="FunFam" id="1.10.150.20:FF:000004">
    <property type="entry name" value="U5 small nuclear ribonucleoprotein helicase"/>
    <property type="match status" value="1"/>
</dbReference>
<dbReference type="Pfam" id="PF02889">
    <property type="entry name" value="Sec63"/>
    <property type="match status" value="2"/>
</dbReference>
<dbReference type="Pfam" id="PF18149">
    <property type="entry name" value="Helicase_PWI"/>
    <property type="match status" value="1"/>
</dbReference>
<keyword evidence="5" id="KW-0378">Hydrolase</keyword>
<dbReference type="SMART" id="SM00382">
    <property type="entry name" value="AAA"/>
    <property type="match status" value="2"/>
</dbReference>
<evidence type="ECO:0000256" key="9">
    <source>
        <dbReference type="ARBA" id="ARBA00047984"/>
    </source>
</evidence>
<feature type="domain" description="Helicase ATP-binding" evidence="11">
    <location>
        <begin position="1358"/>
        <end position="1534"/>
    </location>
</feature>
<dbReference type="PIRSF" id="PIRSF039073">
    <property type="entry name" value="BRR2"/>
    <property type="match status" value="1"/>
</dbReference>
<dbReference type="FunFam" id="2.60.40.150:FF:000004">
    <property type="entry name" value="RNA helicase, activating signal cointegrator 1"/>
    <property type="match status" value="1"/>
</dbReference>
<dbReference type="InterPro" id="IPR014756">
    <property type="entry name" value="Ig_E-set"/>
</dbReference>
<keyword evidence="3" id="KW-0677">Repeat</keyword>
<dbReference type="Proteomes" id="UP000076532">
    <property type="component" value="Unassembled WGS sequence"/>
</dbReference>
<dbReference type="PROSITE" id="PS51194">
    <property type="entry name" value="HELICASE_CTER"/>
    <property type="match status" value="1"/>
</dbReference>
<feature type="compositionally biased region" description="Acidic residues" evidence="10">
    <location>
        <begin position="208"/>
        <end position="264"/>
    </location>
</feature>
<dbReference type="GO" id="GO:0000393">
    <property type="term" value="P:spliceosomal conformational changes to generate catalytic conformation"/>
    <property type="evidence" value="ECO:0007669"/>
    <property type="project" value="UniProtKB-ARBA"/>
</dbReference>
<dbReference type="FunFam" id="1.10.10.10:FF:000024">
    <property type="entry name" value="U5 small nuclear ribonucleoprotein helicase"/>
    <property type="match status" value="1"/>
</dbReference>
<dbReference type="FunFam" id="3.40.50.300:FF:000254">
    <property type="entry name" value="U5 small nuclear ribonucleoprotein helicase"/>
    <property type="match status" value="1"/>
</dbReference>
<dbReference type="SUPFAM" id="SSF52540">
    <property type="entry name" value="P-loop containing nucleoside triphosphate hydrolases"/>
    <property type="match status" value="4"/>
</dbReference>
<dbReference type="GO" id="GO:0005682">
    <property type="term" value="C:U5 snRNP"/>
    <property type="evidence" value="ECO:0007669"/>
    <property type="project" value="UniProtKB-ARBA"/>
</dbReference>
<dbReference type="Pfam" id="PF00271">
    <property type="entry name" value="Helicase_C"/>
    <property type="match status" value="1"/>
</dbReference>
<keyword evidence="14" id="KW-1185">Reference proteome</keyword>
<dbReference type="SMART" id="SM00973">
    <property type="entry name" value="Sec63"/>
    <property type="match status" value="2"/>
</dbReference>
<organism evidence="13 14">
    <name type="scientific">Athelia psychrophila</name>
    <dbReference type="NCBI Taxonomy" id="1759441"/>
    <lineage>
        <taxon>Eukaryota</taxon>
        <taxon>Fungi</taxon>
        <taxon>Dikarya</taxon>
        <taxon>Basidiomycota</taxon>
        <taxon>Agaricomycotina</taxon>
        <taxon>Agaricomycetes</taxon>
        <taxon>Agaricomycetidae</taxon>
        <taxon>Atheliales</taxon>
        <taxon>Atheliaceae</taxon>
        <taxon>Athelia</taxon>
    </lineage>
</organism>
<feature type="compositionally biased region" description="Basic and acidic residues" evidence="10">
    <location>
        <begin position="61"/>
        <end position="88"/>
    </location>
</feature>
<dbReference type="Gene3D" id="1.10.3380.10">
    <property type="entry name" value="Sec63 N-terminal domain-like domain"/>
    <property type="match status" value="2"/>
</dbReference>
<dbReference type="InterPro" id="IPR027417">
    <property type="entry name" value="P-loop_NTPase"/>
</dbReference>
<evidence type="ECO:0000313" key="13">
    <source>
        <dbReference type="EMBL" id="KZP28319.1"/>
    </source>
</evidence>
<dbReference type="Gene3D" id="1.10.150.20">
    <property type="entry name" value="5' to 3' exonuclease, C-terminal subdomain"/>
    <property type="match status" value="2"/>
</dbReference>
<comment type="catalytic activity">
    <reaction evidence="9">
        <text>ATP + H2O = ADP + phosphate + H(+)</text>
        <dbReference type="Rhea" id="RHEA:13065"/>
        <dbReference type="ChEBI" id="CHEBI:15377"/>
        <dbReference type="ChEBI" id="CHEBI:15378"/>
        <dbReference type="ChEBI" id="CHEBI:30616"/>
        <dbReference type="ChEBI" id="CHEBI:43474"/>
        <dbReference type="ChEBI" id="CHEBI:456216"/>
        <dbReference type="EC" id="3.6.4.13"/>
    </reaction>
</comment>
<dbReference type="FunFam" id="3.40.50.300:FF:000062">
    <property type="entry name" value="U5 small nuclear ribonucleoprotein helicase"/>
    <property type="match status" value="1"/>
</dbReference>
<dbReference type="Pfam" id="PF23445">
    <property type="entry name" value="WHD_SNRNP200"/>
    <property type="match status" value="2"/>
</dbReference>
<evidence type="ECO:0000256" key="8">
    <source>
        <dbReference type="ARBA" id="ARBA00023242"/>
    </source>
</evidence>
<dbReference type="GO" id="GO:0003676">
    <property type="term" value="F:nucleic acid binding"/>
    <property type="evidence" value="ECO:0007669"/>
    <property type="project" value="InterPro"/>
</dbReference>
<comment type="subcellular location">
    <subcellularLocation>
        <location evidence="1">Nucleus</location>
    </subcellularLocation>
</comment>
<dbReference type="FunFam" id="1.10.3380.10:FF:000001">
    <property type="entry name" value="U5 small nuclear ribonucleoprotein helicase"/>
    <property type="match status" value="1"/>
</dbReference>
<dbReference type="Gene3D" id="2.60.40.150">
    <property type="entry name" value="C2 domain"/>
    <property type="match status" value="2"/>
</dbReference>
<dbReference type="EMBL" id="KV417504">
    <property type="protein sequence ID" value="KZP28319.1"/>
    <property type="molecule type" value="Genomic_DNA"/>
</dbReference>
<dbReference type="GO" id="GO:0016787">
    <property type="term" value="F:hydrolase activity"/>
    <property type="evidence" value="ECO:0007669"/>
    <property type="project" value="UniProtKB-KW"/>
</dbReference>
<dbReference type="FunFam" id="1.10.3380.10:FF:000002">
    <property type="entry name" value="Activating signal cointegrator 1 complex subunit 3"/>
    <property type="match status" value="1"/>
</dbReference>
<dbReference type="InterPro" id="IPR057842">
    <property type="entry name" value="WH_MER3"/>
</dbReference>
<dbReference type="InterPro" id="IPR004179">
    <property type="entry name" value="Sec63-dom"/>
</dbReference>
<feature type="domain" description="Helicase C-terminal" evidence="12">
    <location>
        <begin position="733"/>
        <end position="922"/>
    </location>
</feature>
<feature type="region of interest" description="Disordered" evidence="10">
    <location>
        <begin position="28"/>
        <end position="92"/>
    </location>
</feature>
<evidence type="ECO:0000313" key="14">
    <source>
        <dbReference type="Proteomes" id="UP000076532"/>
    </source>
</evidence>
<evidence type="ECO:0000256" key="2">
    <source>
        <dbReference type="ARBA" id="ARBA00012552"/>
    </source>
</evidence>
<dbReference type="FunFam" id="3.40.50.300:FF:000368">
    <property type="entry name" value="U5 small nuclear ribonucleoprotein 200 kDa helicase"/>
    <property type="match status" value="1"/>
</dbReference>
<dbReference type="Gene3D" id="3.40.50.300">
    <property type="entry name" value="P-loop containing nucleotide triphosphate hydrolases"/>
    <property type="match status" value="4"/>
</dbReference>
<feature type="region of interest" description="Disordered" evidence="10">
    <location>
        <begin position="190"/>
        <end position="283"/>
    </location>
</feature>
<dbReference type="SUPFAM" id="SSF158702">
    <property type="entry name" value="Sec63 N-terminal domain-like"/>
    <property type="match status" value="2"/>
</dbReference>
<dbReference type="PANTHER" id="PTHR47961:SF4">
    <property type="entry name" value="ACTIVATING SIGNAL COINTEGRATOR 1 COMPLEX SUBUNIT 3"/>
    <property type="match status" value="1"/>
</dbReference>
<dbReference type="InterPro" id="IPR011545">
    <property type="entry name" value="DEAD/DEAH_box_helicase_dom"/>
</dbReference>
<dbReference type="InterPro" id="IPR048863">
    <property type="entry name" value="BRR2_plug"/>
</dbReference>
<dbReference type="InterPro" id="IPR036388">
    <property type="entry name" value="WH-like_DNA-bd_sf"/>
</dbReference>
<accession>A0A166RIW6</accession>
<feature type="region of interest" description="Disordered" evidence="10">
    <location>
        <begin position="2149"/>
        <end position="2174"/>
    </location>
</feature>
<dbReference type="InterPro" id="IPR041094">
    <property type="entry name" value="Brr2_helicase_PWI"/>
</dbReference>
<evidence type="ECO:0000256" key="10">
    <source>
        <dbReference type="SAM" id="MobiDB-lite"/>
    </source>
</evidence>
<dbReference type="Pfam" id="PF00270">
    <property type="entry name" value="DEAD"/>
    <property type="match status" value="2"/>
</dbReference>
<dbReference type="PANTHER" id="PTHR47961">
    <property type="entry name" value="DNA POLYMERASE THETA, PUTATIVE (AFU_ORTHOLOGUE AFUA_1G05260)-RELATED"/>
    <property type="match status" value="1"/>
</dbReference>
<keyword evidence="4" id="KW-0547">Nucleotide-binding</keyword>
<dbReference type="SUPFAM" id="SSF81296">
    <property type="entry name" value="E set domains"/>
    <property type="match status" value="1"/>
</dbReference>
<proteinExistence type="predicted"/>
<dbReference type="SMART" id="SM00487">
    <property type="entry name" value="DEXDc"/>
    <property type="match status" value="2"/>
</dbReference>
<evidence type="ECO:0000259" key="11">
    <source>
        <dbReference type="PROSITE" id="PS51192"/>
    </source>
</evidence>
<dbReference type="FunFam" id="2.60.40.150:FF:000133">
    <property type="entry name" value="Pre-mRNA splicing helicase, putative"/>
    <property type="match status" value="1"/>
</dbReference>
<dbReference type="InterPro" id="IPR035892">
    <property type="entry name" value="C2_domain_sf"/>
</dbReference>
<evidence type="ECO:0000256" key="1">
    <source>
        <dbReference type="ARBA" id="ARBA00004123"/>
    </source>
</evidence>
<evidence type="ECO:0000256" key="5">
    <source>
        <dbReference type="ARBA" id="ARBA00022801"/>
    </source>
</evidence>
<dbReference type="GO" id="GO:0000712">
    <property type="term" value="P:resolution of meiotic recombination intermediates"/>
    <property type="evidence" value="ECO:0007669"/>
    <property type="project" value="TreeGrafter"/>
</dbReference>
<keyword evidence="8" id="KW-0539">Nucleus</keyword>
<dbReference type="InterPro" id="IPR003593">
    <property type="entry name" value="AAA+_ATPase"/>
</dbReference>
<dbReference type="Gene3D" id="1.10.10.10">
    <property type="entry name" value="Winged helix-like DNA-binding domain superfamily/Winged helix DNA-binding domain"/>
    <property type="match status" value="2"/>
</dbReference>
<keyword evidence="6" id="KW-0347">Helicase</keyword>
<evidence type="ECO:0000256" key="3">
    <source>
        <dbReference type="ARBA" id="ARBA00022737"/>
    </source>
</evidence>
<dbReference type="STRING" id="436010.A0A166RIW6"/>
<dbReference type="CDD" id="cd18019">
    <property type="entry name" value="DEXHc_Brr2_1"/>
    <property type="match status" value="1"/>
</dbReference>
<dbReference type="CDD" id="cd18795">
    <property type="entry name" value="SF2_C_Ski2"/>
    <property type="match status" value="1"/>
</dbReference>